<sequence length="233" mass="25963">MQTDGNIRDAHEAVGNHYEVAGMLEARRRTTDVIQEIAAAIHPGMTEAEGMRVARRKLKEADLLRGWHGIVVRFGENTVKDYSDLTDPDVVLKDSDIFFIDIGPVWKKWEGDGGDTFVIGDNPEFLAIRRDVHAVFDATQAKWRDQGLTGTDLYEFAASHAESLGWKMNLKMAGHRISDFPHAVHHQGTLANSEFSPSTGLWVLEVQIRHPTKPFGAFFEDILLADEAAAKVA</sequence>
<feature type="domain" description="Peptidase M24" evidence="1">
    <location>
        <begin position="22"/>
        <end position="224"/>
    </location>
</feature>
<evidence type="ECO:0000259" key="1">
    <source>
        <dbReference type="Pfam" id="PF00557"/>
    </source>
</evidence>
<dbReference type="PANTHER" id="PTHR46112">
    <property type="entry name" value="AMINOPEPTIDASE"/>
    <property type="match status" value="1"/>
</dbReference>
<dbReference type="InterPro" id="IPR050659">
    <property type="entry name" value="Peptidase_M24B"/>
</dbReference>
<organism evidence="2 3">
    <name type="scientific">Sphingosinicella rhizophila</name>
    <dbReference type="NCBI Taxonomy" id="3050082"/>
    <lineage>
        <taxon>Bacteria</taxon>
        <taxon>Pseudomonadati</taxon>
        <taxon>Pseudomonadota</taxon>
        <taxon>Alphaproteobacteria</taxon>
        <taxon>Sphingomonadales</taxon>
        <taxon>Sphingosinicellaceae</taxon>
        <taxon>Sphingosinicella</taxon>
    </lineage>
</organism>
<proteinExistence type="predicted"/>
<dbReference type="RefSeq" id="WP_315725018.1">
    <property type="nucleotide sequence ID" value="NZ_JAVUPU010000003.1"/>
</dbReference>
<dbReference type="EMBL" id="JAVUPU010000003">
    <property type="protein sequence ID" value="MDT9598724.1"/>
    <property type="molecule type" value="Genomic_DNA"/>
</dbReference>
<evidence type="ECO:0000313" key="2">
    <source>
        <dbReference type="EMBL" id="MDT9598724.1"/>
    </source>
</evidence>
<dbReference type="CDD" id="cd01066">
    <property type="entry name" value="APP_MetAP"/>
    <property type="match status" value="1"/>
</dbReference>
<protein>
    <submittedName>
        <fullName evidence="2">M24 family metallopeptidase</fullName>
    </submittedName>
</protein>
<dbReference type="SUPFAM" id="SSF55920">
    <property type="entry name" value="Creatinase/aminopeptidase"/>
    <property type="match status" value="1"/>
</dbReference>
<dbReference type="InterPro" id="IPR000994">
    <property type="entry name" value="Pept_M24"/>
</dbReference>
<dbReference type="PANTHER" id="PTHR46112:SF2">
    <property type="entry name" value="XAA-PRO AMINOPEPTIDASE P-RELATED"/>
    <property type="match status" value="1"/>
</dbReference>
<evidence type="ECO:0000313" key="3">
    <source>
        <dbReference type="Proteomes" id="UP001259572"/>
    </source>
</evidence>
<dbReference type="Gene3D" id="3.90.230.10">
    <property type="entry name" value="Creatinase/methionine aminopeptidase superfamily"/>
    <property type="match status" value="1"/>
</dbReference>
<gene>
    <name evidence="2" type="ORF">RQX22_07175</name>
</gene>
<keyword evidence="3" id="KW-1185">Reference proteome</keyword>
<dbReference type="Proteomes" id="UP001259572">
    <property type="component" value="Unassembled WGS sequence"/>
</dbReference>
<reference evidence="2 3" key="1">
    <citation type="submission" date="2023-05" db="EMBL/GenBank/DDBJ databases">
        <authorList>
            <person name="Guo Y."/>
        </authorList>
    </citation>
    <scope>NUCLEOTIDE SEQUENCE [LARGE SCALE GENOMIC DNA]</scope>
    <source>
        <strain evidence="2 3">GR2756</strain>
    </source>
</reference>
<accession>A0ABU3Q5P1</accession>
<dbReference type="Pfam" id="PF00557">
    <property type="entry name" value="Peptidase_M24"/>
    <property type="match status" value="1"/>
</dbReference>
<comment type="caution">
    <text evidence="2">The sequence shown here is derived from an EMBL/GenBank/DDBJ whole genome shotgun (WGS) entry which is preliminary data.</text>
</comment>
<name>A0ABU3Q5P1_9SPHN</name>
<dbReference type="InterPro" id="IPR036005">
    <property type="entry name" value="Creatinase/aminopeptidase-like"/>
</dbReference>